<reference evidence="2" key="1">
    <citation type="journal article" date="2010" name="Nat. Biotechnol.">
        <title>Draft genome sequence of the oilseed species Ricinus communis.</title>
        <authorList>
            <person name="Chan A.P."/>
            <person name="Crabtree J."/>
            <person name="Zhao Q."/>
            <person name="Lorenzi H."/>
            <person name="Orvis J."/>
            <person name="Puiu D."/>
            <person name="Melake-Berhan A."/>
            <person name="Jones K.M."/>
            <person name="Redman J."/>
            <person name="Chen G."/>
            <person name="Cahoon E.B."/>
            <person name="Gedil M."/>
            <person name="Stanke M."/>
            <person name="Haas B.J."/>
            <person name="Wortman J.R."/>
            <person name="Fraser-Liggett C.M."/>
            <person name="Ravel J."/>
            <person name="Rabinowicz P.D."/>
        </authorList>
    </citation>
    <scope>NUCLEOTIDE SEQUENCE [LARGE SCALE GENOMIC DNA]</scope>
    <source>
        <strain evidence="2">cv. Hale</strain>
    </source>
</reference>
<dbReference type="Proteomes" id="UP000008311">
    <property type="component" value="Unassembled WGS sequence"/>
</dbReference>
<evidence type="ECO:0000313" key="2">
    <source>
        <dbReference type="Proteomes" id="UP000008311"/>
    </source>
</evidence>
<dbReference type="EMBL" id="EQ985494">
    <property type="protein sequence ID" value="EEF23588.1"/>
    <property type="molecule type" value="Genomic_DNA"/>
</dbReference>
<keyword evidence="2" id="KW-1185">Reference proteome</keyword>
<organism evidence="1 2">
    <name type="scientific">Ricinus communis</name>
    <name type="common">Castor bean</name>
    <dbReference type="NCBI Taxonomy" id="3988"/>
    <lineage>
        <taxon>Eukaryota</taxon>
        <taxon>Viridiplantae</taxon>
        <taxon>Streptophyta</taxon>
        <taxon>Embryophyta</taxon>
        <taxon>Tracheophyta</taxon>
        <taxon>Spermatophyta</taxon>
        <taxon>Magnoliopsida</taxon>
        <taxon>eudicotyledons</taxon>
        <taxon>Gunneridae</taxon>
        <taxon>Pentapetalae</taxon>
        <taxon>rosids</taxon>
        <taxon>fabids</taxon>
        <taxon>Malpighiales</taxon>
        <taxon>Euphorbiaceae</taxon>
        <taxon>Acalyphoideae</taxon>
        <taxon>Acalypheae</taxon>
        <taxon>Ricinus</taxon>
    </lineage>
</organism>
<evidence type="ECO:0000313" key="1">
    <source>
        <dbReference type="EMBL" id="EEF23588.1"/>
    </source>
</evidence>
<proteinExistence type="predicted"/>
<sequence length="85" mass="9559">MIQDMFARTCPELRLRFAQPAHRVAGCASESGHHARTCALCRAVRTYPGARATEARHRARALRAVDHARPEERRLHAYAAGRLRA</sequence>
<protein>
    <submittedName>
        <fullName evidence="1">Uncharacterized protein</fullName>
    </submittedName>
</protein>
<gene>
    <name evidence="1" type="ORF">RCOM_2158120</name>
</gene>
<dbReference type="AlphaFoldDB" id="B9TKM6"/>
<accession>B9TKM6</accession>
<name>B9TKM6_RICCO</name>
<dbReference type="InParanoid" id="B9TKM6"/>